<dbReference type="InterPro" id="IPR011008">
    <property type="entry name" value="Dimeric_a/b-barrel"/>
</dbReference>
<accession>A0ABR0LVQ6</accession>
<dbReference type="InterPro" id="IPR007138">
    <property type="entry name" value="ABM_dom"/>
</dbReference>
<comment type="caution">
    <text evidence="2">The sequence shown here is derived from an EMBL/GenBank/DDBJ whole genome shotgun (WGS) entry which is preliminary data.</text>
</comment>
<dbReference type="EMBL" id="JAVRRA010010357">
    <property type="protein sequence ID" value="KAK5242105.1"/>
    <property type="molecule type" value="Genomic_DNA"/>
</dbReference>
<proteinExistence type="predicted"/>
<dbReference type="Proteomes" id="UP001357485">
    <property type="component" value="Unassembled WGS sequence"/>
</dbReference>
<evidence type="ECO:0000313" key="3">
    <source>
        <dbReference type="Proteomes" id="UP001357485"/>
    </source>
</evidence>
<evidence type="ECO:0000313" key="2">
    <source>
        <dbReference type="EMBL" id="KAK5242105.1"/>
    </source>
</evidence>
<name>A0ABR0LVQ6_9PEZI</name>
<sequence length="182" mass="20709">STLSYYFGVPEEYGHGMSKSTQMIAFEAYNVREDLYETHFHSKAMDKFLATVPALMTTGLDLTHYENASGFLDKPGDRKECGIIYDTRITAKEGKRDEVLGRLAKLAQWAEKNEDDTYTFLVLKSLDNDTQVRVFERYATRKALEAHQSAKEVLDFFMSSKDIIASVEARGYTPNGAGWLHR</sequence>
<dbReference type="PROSITE" id="PS51725">
    <property type="entry name" value="ABM"/>
    <property type="match status" value="1"/>
</dbReference>
<feature type="domain" description="ABM" evidence="1">
    <location>
        <begin position="83"/>
        <end position="173"/>
    </location>
</feature>
<dbReference type="Gene3D" id="3.30.70.100">
    <property type="match status" value="1"/>
</dbReference>
<feature type="non-terminal residue" evidence="2">
    <location>
        <position position="1"/>
    </location>
</feature>
<dbReference type="Pfam" id="PF03992">
    <property type="entry name" value="ABM"/>
    <property type="match status" value="1"/>
</dbReference>
<evidence type="ECO:0000259" key="1">
    <source>
        <dbReference type="PROSITE" id="PS51725"/>
    </source>
</evidence>
<reference evidence="2 3" key="1">
    <citation type="submission" date="2023-08" db="EMBL/GenBank/DDBJ databases">
        <title>Black Yeasts Isolated from many extreme environments.</title>
        <authorList>
            <person name="Coleine C."/>
            <person name="Stajich J.E."/>
            <person name="Selbmann L."/>
        </authorList>
    </citation>
    <scope>NUCLEOTIDE SEQUENCE [LARGE SCALE GENOMIC DNA]</scope>
    <source>
        <strain evidence="2 3">CCFEE 536</strain>
    </source>
</reference>
<protein>
    <recommendedName>
        <fullName evidence="1">ABM domain-containing protein</fullName>
    </recommendedName>
</protein>
<keyword evidence="3" id="KW-1185">Reference proteome</keyword>
<dbReference type="PANTHER" id="PTHR40624:SF1">
    <property type="entry name" value="BIOSYNTHESIS MONOOXYGENASE, PUTATIVE (AFU_ORTHOLOGUE AFUA_1G12025)-RELATED"/>
    <property type="match status" value="1"/>
</dbReference>
<dbReference type="PANTHER" id="PTHR40624">
    <property type="entry name" value="BIOSYNTHESIS MONOOXYGENASE, PUTATIVE (AFU_ORTHOLOGUE AFUA_1G12025)-RELATED"/>
    <property type="match status" value="1"/>
</dbReference>
<dbReference type="SUPFAM" id="SSF54909">
    <property type="entry name" value="Dimeric alpha+beta barrel"/>
    <property type="match status" value="1"/>
</dbReference>
<organism evidence="2 3">
    <name type="scientific">Cryomyces antarcticus</name>
    <dbReference type="NCBI Taxonomy" id="329879"/>
    <lineage>
        <taxon>Eukaryota</taxon>
        <taxon>Fungi</taxon>
        <taxon>Dikarya</taxon>
        <taxon>Ascomycota</taxon>
        <taxon>Pezizomycotina</taxon>
        <taxon>Dothideomycetes</taxon>
        <taxon>Dothideomycetes incertae sedis</taxon>
        <taxon>Cryomyces</taxon>
    </lineage>
</organism>
<gene>
    <name evidence="2" type="ORF">LTR16_008769</name>
</gene>